<dbReference type="AlphaFoldDB" id="A0A8S1L6W5"/>
<dbReference type="PROSITE" id="PS50082">
    <property type="entry name" value="WD_REPEATS_2"/>
    <property type="match status" value="1"/>
</dbReference>
<dbReference type="PROSITE" id="PS50294">
    <property type="entry name" value="WD_REPEATS_REGION"/>
    <property type="match status" value="1"/>
</dbReference>
<dbReference type="Proteomes" id="UP000688137">
    <property type="component" value="Unassembled WGS sequence"/>
</dbReference>
<dbReference type="Pfam" id="PF00400">
    <property type="entry name" value="WD40"/>
    <property type="match status" value="2"/>
</dbReference>
<gene>
    <name evidence="2" type="ORF">PPRIM_AZ9-3.1.T0350070</name>
</gene>
<name>A0A8S1L6W5_PARPR</name>
<accession>A0A8S1L6W5</accession>
<comment type="caution">
    <text evidence="2">The sequence shown here is derived from an EMBL/GenBank/DDBJ whole genome shotgun (WGS) entry which is preliminary data.</text>
</comment>
<dbReference type="PANTHER" id="PTHR19920:SF0">
    <property type="entry name" value="CYTOSOLIC IRON-SULFUR PROTEIN ASSEMBLY PROTEIN CIAO1-RELATED"/>
    <property type="match status" value="1"/>
</dbReference>
<dbReference type="GO" id="GO:0016226">
    <property type="term" value="P:iron-sulfur cluster assembly"/>
    <property type="evidence" value="ECO:0007669"/>
    <property type="project" value="TreeGrafter"/>
</dbReference>
<dbReference type="PANTHER" id="PTHR19920">
    <property type="entry name" value="WD40 PROTEIN CIAO1"/>
    <property type="match status" value="1"/>
</dbReference>
<evidence type="ECO:0000256" key="1">
    <source>
        <dbReference type="PROSITE-ProRule" id="PRU00221"/>
    </source>
</evidence>
<feature type="repeat" description="WD" evidence="1">
    <location>
        <begin position="184"/>
        <end position="216"/>
    </location>
</feature>
<sequence>MKQNLPQQSSIIFELCDQFQTQLLNFKNKIKTQLQHLDDLINSIIELVQEKINQNIIEENDIIEDVFLCCQAFIENKLDDCLAMVKNLIIQIQISIQRSKQQNNKQGTLINSNQYEYMDFYDQSTQCSSSNINKYELKQTIKQKEICFSLIFNSQNSIMISGCGENIKQWKIINGLIENDPLILYGHTKLVTCLIYTNDDRCFISGSDDGDIRLWKKVQPNQWQSTTLTVHRQGVIGVLFNSQNQQIISFGKDPLINIIKFGQQNLMQIKQTLNKHQSILNCLCMNESESILASSDSQKNIMIWVKDNNAQWQFKQIVNQSTNDYFCRMVFINNYLICQQWSKPISQVFVEVNGQFNQRPDLQIQLSEQNQDDEDLFPTIYNKKKGILIQKYGQYVYILKQLNNCQFSQICPPINCIDQYNYGNLNKDGNILIIWNYKTMEFRNYDLSLF</sequence>
<keyword evidence="1" id="KW-0853">WD repeat</keyword>
<evidence type="ECO:0000313" key="3">
    <source>
        <dbReference type="Proteomes" id="UP000688137"/>
    </source>
</evidence>
<dbReference type="GO" id="GO:0097361">
    <property type="term" value="C:cytosolic [4Fe-4S] assembly targeting complex"/>
    <property type="evidence" value="ECO:0007669"/>
    <property type="project" value="TreeGrafter"/>
</dbReference>
<organism evidence="2 3">
    <name type="scientific">Paramecium primaurelia</name>
    <dbReference type="NCBI Taxonomy" id="5886"/>
    <lineage>
        <taxon>Eukaryota</taxon>
        <taxon>Sar</taxon>
        <taxon>Alveolata</taxon>
        <taxon>Ciliophora</taxon>
        <taxon>Intramacronucleata</taxon>
        <taxon>Oligohymenophorea</taxon>
        <taxon>Peniculida</taxon>
        <taxon>Parameciidae</taxon>
        <taxon>Paramecium</taxon>
    </lineage>
</organism>
<dbReference type="OMA" id="ICQQWSK"/>
<protein>
    <submittedName>
        <fullName evidence="2">Uncharacterized protein</fullName>
    </submittedName>
</protein>
<dbReference type="InterPro" id="IPR001680">
    <property type="entry name" value="WD40_rpt"/>
</dbReference>
<proteinExistence type="predicted"/>
<reference evidence="2" key="1">
    <citation type="submission" date="2021-01" db="EMBL/GenBank/DDBJ databases">
        <authorList>
            <consortium name="Genoscope - CEA"/>
            <person name="William W."/>
        </authorList>
    </citation>
    <scope>NUCLEOTIDE SEQUENCE</scope>
</reference>
<evidence type="ECO:0000313" key="2">
    <source>
        <dbReference type="EMBL" id="CAD8063648.1"/>
    </source>
</evidence>
<dbReference type="EMBL" id="CAJJDM010000034">
    <property type="protein sequence ID" value="CAD8063648.1"/>
    <property type="molecule type" value="Genomic_DNA"/>
</dbReference>
<dbReference type="SMART" id="SM00320">
    <property type="entry name" value="WD40"/>
    <property type="match status" value="4"/>
</dbReference>
<keyword evidence="3" id="KW-1185">Reference proteome</keyword>